<gene>
    <name evidence="1" type="ORF">SAMN02787113_04772</name>
</gene>
<sequence>MRKKTHEENMEEVKAVLAFEGLELTPEFEQLILMEAKGEITTPQMHEMAMEILDNGKVQSI</sequence>
<evidence type="ECO:0008006" key="3">
    <source>
        <dbReference type="Google" id="ProtNLM"/>
    </source>
</evidence>
<name>A0A1H9SNT2_9BACI</name>
<evidence type="ECO:0000313" key="2">
    <source>
        <dbReference type="Proteomes" id="UP000199410"/>
    </source>
</evidence>
<comment type="caution">
    <text evidence="1">The sequence shown here is derived from an EMBL/GenBank/DDBJ whole genome shotgun (WGS) entry which is preliminary data.</text>
</comment>
<evidence type="ECO:0000313" key="1">
    <source>
        <dbReference type="EMBL" id="SER86415.1"/>
    </source>
</evidence>
<protein>
    <recommendedName>
        <fullName evidence="3">Antitoxin VbhA domain-containing protein</fullName>
    </recommendedName>
</protein>
<reference evidence="1 2" key="1">
    <citation type="submission" date="2016-10" db="EMBL/GenBank/DDBJ databases">
        <authorList>
            <person name="Varghese N."/>
            <person name="Submissions S."/>
        </authorList>
    </citation>
    <scope>NUCLEOTIDE SEQUENCE [LARGE SCALE GENOMIC DNA]</scope>
    <source>
        <strain evidence="1 2">TC-13</strain>
    </source>
</reference>
<proteinExistence type="predicted"/>
<dbReference type="RefSeq" id="WP_031417592.1">
    <property type="nucleotide sequence ID" value="NZ_BJOM01000010.1"/>
</dbReference>
<organism evidence="1 2">
    <name type="scientific">Lysinibacillus fusiformis</name>
    <dbReference type="NCBI Taxonomy" id="28031"/>
    <lineage>
        <taxon>Bacteria</taxon>
        <taxon>Bacillati</taxon>
        <taxon>Bacillota</taxon>
        <taxon>Bacilli</taxon>
        <taxon>Bacillales</taxon>
        <taxon>Bacillaceae</taxon>
        <taxon>Lysinibacillus</taxon>
    </lineage>
</organism>
<accession>A0A1H9SNT2</accession>
<dbReference type="EMBL" id="FOEL01000031">
    <property type="protein sequence ID" value="SER86415.1"/>
    <property type="molecule type" value="Genomic_DNA"/>
</dbReference>
<dbReference type="Proteomes" id="UP000199410">
    <property type="component" value="Unassembled WGS sequence"/>
</dbReference>
<dbReference type="AlphaFoldDB" id="A0A1H9SNT2"/>